<proteinExistence type="predicted"/>
<dbReference type="Proteomes" id="UP000834106">
    <property type="component" value="Chromosome 2"/>
</dbReference>
<accession>A0AAD1YT54</accession>
<evidence type="ECO:0000313" key="1">
    <source>
        <dbReference type="EMBL" id="CAI9756124.1"/>
    </source>
</evidence>
<gene>
    <name evidence="1" type="ORF">FPE_LOCUS3554</name>
</gene>
<name>A0AAD1YT54_9LAMI</name>
<keyword evidence="2" id="KW-1185">Reference proteome</keyword>
<sequence length="392" mass="45680">MYVTRPLSHYLKYPDSHGTPPEGPNSGYLIIQDEECETYSCFGLCKNRTLKNLPFPQNKELTVRYEQSSGEHSHVSHDPVFLIPVLNQAVSSNRYYAVKSHGKHKGEAYTCSREEDMSTCCFCRCIKDLKPTELDPNNNYQQIEICPHETLCTGRGYFFAKSVGPDGFPPRFLRRKGWSIYTKTPKHFKLDEALGLNSELRARLPEFNFPLSCKSSHAIGVGKWYCPFMFIKEGTLKDQVKRSTYYEMTLEQRWEQIFTCKNEKNQGNSVLIDVPLENEEAFIDGNKAVWNENNVVAGVMWFRSFHNGVETSIGLRMEIIQRMKWEQKRGGWQDGESRQVKINRVEEFKESWGWKEFGCYALVERFVLKRMDGSLVMTYSFLHTHQLKCKWE</sequence>
<dbReference type="InterPro" id="IPR010683">
    <property type="entry name" value="DUF1262"/>
</dbReference>
<organism evidence="1 2">
    <name type="scientific">Fraxinus pennsylvanica</name>
    <dbReference type="NCBI Taxonomy" id="56036"/>
    <lineage>
        <taxon>Eukaryota</taxon>
        <taxon>Viridiplantae</taxon>
        <taxon>Streptophyta</taxon>
        <taxon>Embryophyta</taxon>
        <taxon>Tracheophyta</taxon>
        <taxon>Spermatophyta</taxon>
        <taxon>Magnoliopsida</taxon>
        <taxon>eudicotyledons</taxon>
        <taxon>Gunneridae</taxon>
        <taxon>Pentapetalae</taxon>
        <taxon>asterids</taxon>
        <taxon>lamiids</taxon>
        <taxon>Lamiales</taxon>
        <taxon>Oleaceae</taxon>
        <taxon>Oleeae</taxon>
        <taxon>Fraxinus</taxon>
    </lineage>
</organism>
<evidence type="ECO:0000313" key="2">
    <source>
        <dbReference type="Proteomes" id="UP000834106"/>
    </source>
</evidence>
<protein>
    <submittedName>
        <fullName evidence="1">Uncharacterized protein</fullName>
    </submittedName>
</protein>
<dbReference type="Pfam" id="PF06880">
    <property type="entry name" value="DUF1262"/>
    <property type="match status" value="1"/>
</dbReference>
<dbReference type="AlphaFoldDB" id="A0AAD1YT54"/>
<dbReference type="PANTHER" id="PTHR31050:SF3">
    <property type="entry name" value="OS08G0412800 PROTEIN"/>
    <property type="match status" value="1"/>
</dbReference>
<reference evidence="1" key="1">
    <citation type="submission" date="2023-05" db="EMBL/GenBank/DDBJ databases">
        <authorList>
            <person name="Huff M."/>
        </authorList>
    </citation>
    <scope>NUCLEOTIDE SEQUENCE</scope>
</reference>
<dbReference type="PANTHER" id="PTHR31050">
    <property type="entry name" value="OS08G0413200 PROTEIN"/>
    <property type="match status" value="1"/>
</dbReference>
<dbReference type="EMBL" id="OU503037">
    <property type="protein sequence ID" value="CAI9756124.1"/>
    <property type="molecule type" value="Genomic_DNA"/>
</dbReference>